<protein>
    <recommendedName>
        <fullName evidence="3">Transmembrane protein</fullName>
    </recommendedName>
</protein>
<keyword evidence="1" id="KW-0472">Membrane</keyword>
<keyword evidence="1" id="KW-0812">Transmembrane</keyword>
<proteinExistence type="predicted"/>
<evidence type="ECO:0008006" key="3">
    <source>
        <dbReference type="Google" id="ProtNLM"/>
    </source>
</evidence>
<feature type="transmembrane region" description="Helical" evidence="1">
    <location>
        <begin position="21"/>
        <end position="39"/>
    </location>
</feature>
<name>A0AAE6EYD2_STAAU</name>
<sequence length="88" mass="10949">MLSLLKLKQYLQNTFLSKICLIDLVSCLFYLLLSFYYSFNNTPLKYQNLINIIFCIYKFLHYYRNINFNKVQYFNYFSLFYNVICYKY</sequence>
<evidence type="ECO:0000256" key="1">
    <source>
        <dbReference type="SAM" id="Phobius"/>
    </source>
</evidence>
<gene>
    <name evidence="2" type="ORF">E1948_02845</name>
</gene>
<evidence type="ECO:0000313" key="2">
    <source>
        <dbReference type="EMBL" id="QCT56411.1"/>
    </source>
</evidence>
<dbReference type="EMBL" id="CP038850">
    <property type="protein sequence ID" value="QCT56411.1"/>
    <property type="molecule type" value="Genomic_DNA"/>
</dbReference>
<reference evidence="2" key="1">
    <citation type="submission" date="2019-04" db="EMBL/GenBank/DDBJ databases">
        <title>Whole-genome sequencing of local methicillin-resistant S. aureus strain Lr2.</title>
        <authorList>
            <person name="Ullah N."/>
            <person name="Ali A."/>
        </authorList>
    </citation>
    <scope>NUCLEOTIDE SEQUENCE [LARGE SCALE GENOMIC DNA]</scope>
    <source>
        <strain evidence="2">Lr2</strain>
    </source>
</reference>
<accession>A0AAE6EYD2</accession>
<keyword evidence="1" id="KW-1133">Transmembrane helix</keyword>
<organism evidence="2">
    <name type="scientific">Staphylococcus aureus</name>
    <dbReference type="NCBI Taxonomy" id="1280"/>
    <lineage>
        <taxon>Bacteria</taxon>
        <taxon>Bacillati</taxon>
        <taxon>Bacillota</taxon>
        <taxon>Bacilli</taxon>
        <taxon>Bacillales</taxon>
        <taxon>Staphylococcaceae</taxon>
        <taxon>Staphylococcus</taxon>
    </lineage>
</organism>
<dbReference type="AlphaFoldDB" id="A0AAE6EYD2"/>